<dbReference type="GO" id="GO:0007052">
    <property type="term" value="P:mitotic spindle organization"/>
    <property type="evidence" value="ECO:0007669"/>
    <property type="project" value="TreeGrafter"/>
</dbReference>
<dbReference type="EC" id="5.2.1.8" evidence="2"/>
<evidence type="ECO:0000256" key="3">
    <source>
        <dbReference type="SAM" id="MobiDB-lite"/>
    </source>
</evidence>
<organism evidence="4 5">
    <name type="scientific">Fusarium pseudoanthophilum</name>
    <dbReference type="NCBI Taxonomy" id="48495"/>
    <lineage>
        <taxon>Eukaryota</taxon>
        <taxon>Fungi</taxon>
        <taxon>Dikarya</taxon>
        <taxon>Ascomycota</taxon>
        <taxon>Pezizomycotina</taxon>
        <taxon>Sordariomycetes</taxon>
        <taxon>Hypocreomycetidae</taxon>
        <taxon>Hypocreales</taxon>
        <taxon>Nectriaceae</taxon>
        <taxon>Fusarium</taxon>
        <taxon>Fusarium fujikuroi species complex</taxon>
    </lineage>
</organism>
<comment type="caution">
    <text evidence="4">The sequence shown here is derived from an EMBL/GenBank/DDBJ whole genome shotgun (WGS) entry which is preliminary data.</text>
</comment>
<feature type="compositionally biased region" description="Polar residues" evidence="3">
    <location>
        <begin position="1"/>
        <end position="20"/>
    </location>
</feature>
<dbReference type="GO" id="GO:0003755">
    <property type="term" value="F:peptidyl-prolyl cis-trans isomerase activity"/>
    <property type="evidence" value="ECO:0007669"/>
    <property type="project" value="UniProtKB-KW"/>
</dbReference>
<gene>
    <name evidence="4" type="ORF">FPANT_14099</name>
</gene>
<keyword evidence="5" id="KW-1185">Reference proteome</keyword>
<proteinExistence type="inferred from homology"/>
<sequence length="204" mass="22566">MDSQSSTHSARLQGETSSIPNFKDRLPKLEPRKRRSATSNPTPIPETPALPTPPDTSNWTFKTPSRRILSKKDHDIFLSSSTYKLITAWVFGLAESVVDTPNSAVRDADLSSPLKVILHILDETEQLVAKSPPNEQGGSRFGNKAFRGLLELAQSNSAAWHRDIGVQDEGAIAELSIYFCQSFGNGNRIDYGSGHELNFMIWLL</sequence>
<dbReference type="AlphaFoldDB" id="A0A8H5K910"/>
<dbReference type="GO" id="GO:0008160">
    <property type="term" value="F:protein tyrosine phosphatase activator activity"/>
    <property type="evidence" value="ECO:0007669"/>
    <property type="project" value="TreeGrafter"/>
</dbReference>
<dbReference type="Pfam" id="PF03095">
    <property type="entry name" value="PTPA"/>
    <property type="match status" value="1"/>
</dbReference>
<accession>A0A8H5K910</accession>
<evidence type="ECO:0000256" key="1">
    <source>
        <dbReference type="ARBA" id="ARBA00025287"/>
    </source>
</evidence>
<evidence type="ECO:0000313" key="5">
    <source>
        <dbReference type="Proteomes" id="UP000544095"/>
    </source>
</evidence>
<dbReference type="GO" id="GO:0005737">
    <property type="term" value="C:cytoplasm"/>
    <property type="evidence" value="ECO:0007669"/>
    <property type="project" value="UniProtKB-SubCell"/>
</dbReference>
<dbReference type="InterPro" id="IPR004327">
    <property type="entry name" value="Phstyr_phstse_ac"/>
</dbReference>
<dbReference type="SUPFAM" id="SSF140984">
    <property type="entry name" value="PTPA-like"/>
    <property type="match status" value="1"/>
</dbReference>
<dbReference type="PANTHER" id="PTHR10012:SF5">
    <property type="entry name" value="SERINE_THREONINE-PROTEIN PHOSPHATASE 2A ACTIVATOR 2"/>
    <property type="match status" value="1"/>
</dbReference>
<evidence type="ECO:0000256" key="2">
    <source>
        <dbReference type="RuleBase" id="RU361210"/>
    </source>
</evidence>
<comment type="function">
    <text evidence="1">PPIases accelerate the folding of proteins. It catalyzes the cis-trans isomerization of proline imidic peptide bonds in oligopeptides. Acts as a regulatory subunit for PP2A-like phosphatases modulating their activity or substrate specificity, probably by inducing a conformational change in the catalytic subunit, a direct target of the PPIase. Can reactivate inactive phosphatase PP2A-phosphatase methylesterase complexes (PP2Ai) in presence of ATP and Mg(2+) by dissociating the inactive form from the complex.</text>
</comment>
<dbReference type="Proteomes" id="UP000544095">
    <property type="component" value="Unassembled WGS sequence"/>
</dbReference>
<keyword evidence="2" id="KW-0697">Rotamase</keyword>
<dbReference type="InterPro" id="IPR037218">
    <property type="entry name" value="PTPA_sf"/>
</dbReference>
<protein>
    <recommendedName>
        <fullName evidence="2">Serine/threonine-protein phosphatase 2A activator</fullName>
        <ecNumber evidence="2">5.2.1.8</ecNumber>
    </recommendedName>
    <alternativeName>
        <fullName evidence="2">Phosphotyrosyl phosphatase activator</fullName>
    </alternativeName>
</protein>
<name>A0A8H5K910_9HYPO</name>
<evidence type="ECO:0000313" key="4">
    <source>
        <dbReference type="EMBL" id="KAF5567286.1"/>
    </source>
</evidence>
<comment type="subcellular location">
    <subcellularLocation>
        <location evidence="2">Cytoplasm</location>
    </subcellularLocation>
</comment>
<reference evidence="4 5" key="1">
    <citation type="submission" date="2020-05" db="EMBL/GenBank/DDBJ databases">
        <title>Identification and distribution of gene clusters putatively required for synthesis of sphingolipid metabolism inhibitors in phylogenetically diverse species of the filamentous fungus Fusarium.</title>
        <authorList>
            <person name="Kim H.-S."/>
            <person name="Busman M."/>
            <person name="Brown D.W."/>
            <person name="Divon H."/>
            <person name="Uhlig S."/>
            <person name="Proctor R.H."/>
        </authorList>
    </citation>
    <scope>NUCLEOTIDE SEQUENCE [LARGE SCALE GENOMIC DNA]</scope>
    <source>
        <strain evidence="4 5">NRRL 25211</strain>
    </source>
</reference>
<dbReference type="EMBL" id="JAAOAR010001380">
    <property type="protein sequence ID" value="KAF5567286.1"/>
    <property type="molecule type" value="Genomic_DNA"/>
</dbReference>
<comment type="similarity">
    <text evidence="2">Belongs to the PTPA-type PPIase family.</text>
</comment>
<dbReference type="PANTHER" id="PTHR10012">
    <property type="entry name" value="SERINE/THREONINE-PROTEIN PHOSPHATASE 2A REGULATORY SUBUNIT B"/>
    <property type="match status" value="1"/>
</dbReference>
<keyword evidence="2" id="KW-0963">Cytoplasm</keyword>
<dbReference type="GO" id="GO:0000159">
    <property type="term" value="C:protein phosphatase type 2A complex"/>
    <property type="evidence" value="ECO:0007669"/>
    <property type="project" value="TreeGrafter"/>
</dbReference>
<feature type="compositionally biased region" description="Pro residues" evidence="3">
    <location>
        <begin position="42"/>
        <end position="54"/>
    </location>
</feature>
<feature type="region of interest" description="Disordered" evidence="3">
    <location>
        <begin position="1"/>
        <end position="61"/>
    </location>
</feature>
<dbReference type="GO" id="GO:0005634">
    <property type="term" value="C:nucleus"/>
    <property type="evidence" value="ECO:0007669"/>
    <property type="project" value="TreeGrafter"/>
</dbReference>
<keyword evidence="2" id="KW-0413">Isomerase</keyword>
<comment type="catalytic activity">
    <reaction evidence="2">
        <text>[protein]-peptidylproline (omega=180) = [protein]-peptidylproline (omega=0)</text>
        <dbReference type="Rhea" id="RHEA:16237"/>
        <dbReference type="Rhea" id="RHEA-COMP:10747"/>
        <dbReference type="Rhea" id="RHEA-COMP:10748"/>
        <dbReference type="ChEBI" id="CHEBI:83833"/>
        <dbReference type="ChEBI" id="CHEBI:83834"/>
        <dbReference type="EC" id="5.2.1.8"/>
    </reaction>
</comment>
<feature type="non-terminal residue" evidence="4">
    <location>
        <position position="204"/>
    </location>
</feature>